<evidence type="ECO:0000313" key="1">
    <source>
        <dbReference type="EMBL" id="ELS50906.1"/>
    </source>
</evidence>
<dbReference type="EMBL" id="AMLP01000259">
    <property type="protein sequence ID" value="ELS50906.1"/>
    <property type="molecule type" value="Genomic_DNA"/>
</dbReference>
<gene>
    <name evidence="1" type="ORF">STVIR_8129</name>
</gene>
<organism evidence="1 2">
    <name type="scientific">Streptomyces viridochromogenes Tue57</name>
    <dbReference type="NCBI Taxonomy" id="1160705"/>
    <lineage>
        <taxon>Bacteria</taxon>
        <taxon>Bacillati</taxon>
        <taxon>Actinomycetota</taxon>
        <taxon>Actinomycetes</taxon>
        <taxon>Kitasatosporales</taxon>
        <taxon>Streptomycetaceae</taxon>
        <taxon>Streptomyces</taxon>
    </lineage>
</organism>
<sequence length="35" mass="3725">MSGFFVTGHAAHFKPEILVPAERATTAATYCSSLL</sequence>
<reference evidence="1 2" key="1">
    <citation type="journal article" date="2013" name="Genome Announc.">
        <title>Draft Genome Sequence of Streptomyces viridochromogenes Strain Tu57, Producer of Avilamycin.</title>
        <authorList>
            <person name="Gruning B.A."/>
            <person name="Erxleben A."/>
            <person name="Hahnlein A."/>
            <person name="Gunther S."/>
        </authorList>
    </citation>
    <scope>NUCLEOTIDE SEQUENCE [LARGE SCALE GENOMIC DNA]</scope>
    <source>
        <strain evidence="1 2">Tue57</strain>
    </source>
</reference>
<dbReference type="Proteomes" id="UP000011205">
    <property type="component" value="Unassembled WGS sequence"/>
</dbReference>
<protein>
    <submittedName>
        <fullName evidence="1">Uncharacterized protein</fullName>
    </submittedName>
</protein>
<proteinExistence type="predicted"/>
<evidence type="ECO:0000313" key="2">
    <source>
        <dbReference type="Proteomes" id="UP000011205"/>
    </source>
</evidence>
<comment type="caution">
    <text evidence="1">The sequence shown here is derived from an EMBL/GenBank/DDBJ whole genome shotgun (WGS) entry which is preliminary data.</text>
</comment>
<accession>L8P018</accession>
<name>L8P018_STRVR</name>
<dbReference type="AlphaFoldDB" id="L8P018"/>